<evidence type="ECO:0000313" key="2">
    <source>
        <dbReference type="Proteomes" id="UP000798662"/>
    </source>
</evidence>
<dbReference type="Proteomes" id="UP000798662">
    <property type="component" value="Chromosome 2"/>
</dbReference>
<reference evidence="1" key="1">
    <citation type="submission" date="2019-11" db="EMBL/GenBank/DDBJ databases">
        <title>Nori genome reveals adaptations in red seaweeds to the harsh intertidal environment.</title>
        <authorList>
            <person name="Wang D."/>
            <person name="Mao Y."/>
        </authorList>
    </citation>
    <scope>NUCLEOTIDE SEQUENCE</scope>
    <source>
        <tissue evidence="1">Gametophyte</tissue>
    </source>
</reference>
<proteinExistence type="predicted"/>
<sequence length="362" mass="35738">MHGGAYVLPVPWRGPAAGRPPSTGPERCRAPAAATAVSAAAAAVSAAAAAVAAAAAARPAPAGAAAPTARVSALRRQPLRGRPVWWRRRRLEGEGSSAAMAVGGRETAARAAVQTAPALPPRGPSGPPPRPPVVVVVWGPTGVGKTSVGSTLARRLDVPFYDADDYHPPANVAKMASGVGLDDADRQPWLATLAALLASLRAAAVAPAPASAPADGAAGGGGALPPPPPPAAVASLPTVPLVVGVLACSALKVAYRRALEGAPPAGGAPAVGTVVWVGLAAPAATLAARVTARRSASGHWMGASMVAGQLIDWERWTPGEGAGWEVTPGGGGGGGEGGVDAVVSSVMDTWQRWVEGVVEKGE</sequence>
<dbReference type="EMBL" id="CM020619">
    <property type="protein sequence ID" value="KAK1863805.1"/>
    <property type="molecule type" value="Genomic_DNA"/>
</dbReference>
<protein>
    <submittedName>
        <fullName evidence="1">Uncharacterized protein</fullName>
    </submittedName>
</protein>
<gene>
    <name evidence="1" type="ORF">I4F81_006359</name>
</gene>
<accession>A0ACC3C0T1</accession>
<evidence type="ECO:0000313" key="1">
    <source>
        <dbReference type="EMBL" id="KAK1863805.1"/>
    </source>
</evidence>
<organism evidence="1 2">
    <name type="scientific">Pyropia yezoensis</name>
    <name type="common">Susabi-nori</name>
    <name type="synonym">Porphyra yezoensis</name>
    <dbReference type="NCBI Taxonomy" id="2788"/>
    <lineage>
        <taxon>Eukaryota</taxon>
        <taxon>Rhodophyta</taxon>
        <taxon>Bangiophyceae</taxon>
        <taxon>Bangiales</taxon>
        <taxon>Bangiaceae</taxon>
        <taxon>Pyropia</taxon>
    </lineage>
</organism>
<comment type="caution">
    <text evidence="1">The sequence shown here is derived from an EMBL/GenBank/DDBJ whole genome shotgun (WGS) entry which is preliminary data.</text>
</comment>
<name>A0ACC3C0T1_PYRYE</name>
<keyword evidence="2" id="KW-1185">Reference proteome</keyword>